<dbReference type="Gene3D" id="3.90.226.10">
    <property type="entry name" value="2-enoyl-CoA Hydratase, Chain A, domain 1"/>
    <property type="match status" value="1"/>
</dbReference>
<keyword evidence="2" id="KW-0456">Lyase</keyword>
<name>A0A8J3M8V0_9RHOB</name>
<organism evidence="4 5">
    <name type="scientific">Seohaeicola zhoushanensis</name>
    <dbReference type="NCBI Taxonomy" id="1569283"/>
    <lineage>
        <taxon>Bacteria</taxon>
        <taxon>Pseudomonadati</taxon>
        <taxon>Pseudomonadota</taxon>
        <taxon>Alphaproteobacteria</taxon>
        <taxon>Rhodobacterales</taxon>
        <taxon>Roseobacteraceae</taxon>
        <taxon>Seohaeicola</taxon>
    </lineage>
</organism>
<dbReference type="InterPro" id="IPR001753">
    <property type="entry name" value="Enoyl-CoA_hydra/iso"/>
</dbReference>
<evidence type="ECO:0000256" key="3">
    <source>
        <dbReference type="RuleBase" id="RU003707"/>
    </source>
</evidence>
<evidence type="ECO:0000256" key="2">
    <source>
        <dbReference type="ARBA" id="ARBA00023239"/>
    </source>
</evidence>
<dbReference type="Proteomes" id="UP000626220">
    <property type="component" value="Unassembled WGS sequence"/>
</dbReference>
<dbReference type="InterPro" id="IPR029045">
    <property type="entry name" value="ClpP/crotonase-like_dom_sf"/>
</dbReference>
<dbReference type="InterPro" id="IPR014748">
    <property type="entry name" value="Enoyl-CoA_hydra_C"/>
</dbReference>
<evidence type="ECO:0000313" key="4">
    <source>
        <dbReference type="EMBL" id="GHF55397.1"/>
    </source>
</evidence>
<dbReference type="PANTHER" id="PTHR11941:SF54">
    <property type="entry name" value="ENOYL-COA HYDRATASE, MITOCHONDRIAL"/>
    <property type="match status" value="1"/>
</dbReference>
<proteinExistence type="inferred from homology"/>
<dbReference type="SUPFAM" id="SSF52096">
    <property type="entry name" value="ClpP/crotonase"/>
    <property type="match status" value="1"/>
</dbReference>
<dbReference type="PANTHER" id="PTHR11941">
    <property type="entry name" value="ENOYL-COA HYDRATASE-RELATED"/>
    <property type="match status" value="1"/>
</dbReference>
<keyword evidence="5" id="KW-1185">Reference proteome</keyword>
<reference evidence="4" key="1">
    <citation type="journal article" date="2014" name="Int. J. Syst. Evol. Microbiol.">
        <title>Complete genome sequence of Corynebacterium casei LMG S-19264T (=DSM 44701T), isolated from a smear-ripened cheese.</title>
        <authorList>
            <consortium name="US DOE Joint Genome Institute (JGI-PGF)"/>
            <person name="Walter F."/>
            <person name="Albersmeier A."/>
            <person name="Kalinowski J."/>
            <person name="Ruckert C."/>
        </authorList>
    </citation>
    <scope>NUCLEOTIDE SEQUENCE</scope>
    <source>
        <strain evidence="4">KCTC 42650</strain>
    </source>
</reference>
<evidence type="ECO:0000256" key="1">
    <source>
        <dbReference type="ARBA" id="ARBA00005254"/>
    </source>
</evidence>
<dbReference type="Gene3D" id="1.10.12.10">
    <property type="entry name" value="Lyase 2-enoyl-coa Hydratase, Chain A, domain 2"/>
    <property type="match status" value="1"/>
</dbReference>
<reference evidence="4" key="2">
    <citation type="submission" date="2020-09" db="EMBL/GenBank/DDBJ databases">
        <authorList>
            <person name="Sun Q."/>
            <person name="Kim S."/>
        </authorList>
    </citation>
    <scope>NUCLEOTIDE SEQUENCE</scope>
    <source>
        <strain evidence="4">KCTC 42650</strain>
    </source>
</reference>
<dbReference type="InterPro" id="IPR018376">
    <property type="entry name" value="Enoyl-CoA_hyd/isom_CS"/>
</dbReference>
<dbReference type="GO" id="GO:0016829">
    <property type="term" value="F:lyase activity"/>
    <property type="evidence" value="ECO:0007669"/>
    <property type="project" value="UniProtKB-KW"/>
</dbReference>
<dbReference type="CDD" id="cd06558">
    <property type="entry name" value="crotonase-like"/>
    <property type="match status" value="1"/>
</dbReference>
<evidence type="ECO:0000313" key="5">
    <source>
        <dbReference type="Proteomes" id="UP000626220"/>
    </source>
</evidence>
<dbReference type="EMBL" id="BNCJ01000008">
    <property type="protein sequence ID" value="GHF55397.1"/>
    <property type="molecule type" value="Genomic_DNA"/>
</dbReference>
<accession>A0A8J3M8V0</accession>
<dbReference type="AlphaFoldDB" id="A0A8J3M8V0"/>
<dbReference type="PROSITE" id="PS00166">
    <property type="entry name" value="ENOYL_COA_HYDRATASE"/>
    <property type="match status" value="1"/>
</dbReference>
<comment type="similarity">
    <text evidence="1 3">Belongs to the enoyl-CoA hydratase/isomerase family.</text>
</comment>
<dbReference type="Pfam" id="PF00378">
    <property type="entry name" value="ECH_1"/>
    <property type="match status" value="1"/>
</dbReference>
<comment type="caution">
    <text evidence="4">The sequence shown here is derived from an EMBL/GenBank/DDBJ whole genome shotgun (WGS) entry which is preliminary data.</text>
</comment>
<dbReference type="RefSeq" id="WP_189680774.1">
    <property type="nucleotide sequence ID" value="NZ_BNCJ01000008.1"/>
</dbReference>
<sequence>MFDAGLSVEEPVRGVVLLRIDRPQALNALTTASAHGMIELYTRLALRTDMRALILTGAGESAFSTGADLKERAGMDAMAARAQHMAHRLAFSIRRGFDFPVIAALNGIAHAGGAELALSSDLVLAVPHAGFALPEIRRGIMPGMGGTQALTAALGPRRAMELLLTGDALDAETALACGLVNRIVAPEALVSEALALAERIAEAPPLAVSAVTRAVRGAGQGGAEAGLALELALHQRLMASDDRLEGARAFAEKRRPVWKGE</sequence>
<protein>
    <submittedName>
        <fullName evidence="4">Enoyl-CoA hydratase</fullName>
    </submittedName>
</protein>
<gene>
    <name evidence="4" type="ORF">GCM10017056_28580</name>
</gene>
<dbReference type="GO" id="GO:0006635">
    <property type="term" value="P:fatty acid beta-oxidation"/>
    <property type="evidence" value="ECO:0007669"/>
    <property type="project" value="TreeGrafter"/>
</dbReference>